<dbReference type="Gene3D" id="3.30.700.10">
    <property type="entry name" value="Glycoprotein, Type 4 Pilin"/>
    <property type="match status" value="1"/>
</dbReference>
<name>A0ABY7VUH7_9BACT</name>
<dbReference type="EMBL" id="CP117811">
    <property type="protein sequence ID" value="WDE97414.1"/>
    <property type="molecule type" value="Genomic_DNA"/>
</dbReference>
<dbReference type="InterPro" id="IPR045584">
    <property type="entry name" value="Pilin-like"/>
</dbReference>
<sequence length="216" mass="23675">MKKINKKFTLIELLVLIAIIGILASFLLPVLSKARKTSRMTVCISQYKQIGLGMFQYVTDSNDILPGDLRYGSNAQYRDDSDKLSGRLAIYMGEAAPSNTYVNNASFLCPSFTKTLTGVSEGVAIQGRTAGTYTDTDGSSRQYFGYTNSYSSVSLNSVLEPSSTVAHFETDDVYEPGKAGGNISVDVRHGYKGFGALRVQLYFDGRVKVLVQRLEL</sequence>
<reference evidence="1 2" key="1">
    <citation type="submission" date="2023-02" db="EMBL/GenBank/DDBJ databases">
        <title>Genome sequence of Lentisphaera profundi SAORIC-696.</title>
        <authorList>
            <person name="Kim e."/>
            <person name="Cho J.-C."/>
            <person name="Choi A."/>
            <person name="Kang I."/>
        </authorList>
    </citation>
    <scope>NUCLEOTIDE SEQUENCE [LARGE SCALE GENOMIC DNA]</scope>
    <source>
        <strain evidence="1 2">SAORIC-696</strain>
    </source>
</reference>
<dbReference type="RefSeq" id="WP_274151774.1">
    <property type="nucleotide sequence ID" value="NZ_CP117811.1"/>
</dbReference>
<dbReference type="PANTHER" id="PTHR30093">
    <property type="entry name" value="GENERAL SECRETION PATHWAY PROTEIN G"/>
    <property type="match status" value="1"/>
</dbReference>
<protein>
    <submittedName>
        <fullName evidence="1">Type II secretion system protein</fullName>
    </submittedName>
</protein>
<gene>
    <name evidence="1" type="ORF">PQO03_05550</name>
</gene>
<dbReference type="PANTHER" id="PTHR30093:SF2">
    <property type="entry name" value="TYPE II SECRETION SYSTEM PROTEIN H"/>
    <property type="match status" value="1"/>
</dbReference>
<evidence type="ECO:0000313" key="2">
    <source>
        <dbReference type="Proteomes" id="UP001214250"/>
    </source>
</evidence>
<dbReference type="Proteomes" id="UP001214250">
    <property type="component" value="Chromosome 1"/>
</dbReference>
<proteinExistence type="predicted"/>
<keyword evidence="2" id="KW-1185">Reference proteome</keyword>
<organism evidence="1 2">
    <name type="scientific">Lentisphaera profundi</name>
    <dbReference type="NCBI Taxonomy" id="1658616"/>
    <lineage>
        <taxon>Bacteria</taxon>
        <taxon>Pseudomonadati</taxon>
        <taxon>Lentisphaerota</taxon>
        <taxon>Lentisphaeria</taxon>
        <taxon>Lentisphaerales</taxon>
        <taxon>Lentisphaeraceae</taxon>
        <taxon>Lentisphaera</taxon>
    </lineage>
</organism>
<dbReference type="SUPFAM" id="SSF54523">
    <property type="entry name" value="Pili subunits"/>
    <property type="match status" value="1"/>
</dbReference>
<accession>A0ABY7VUH7</accession>
<evidence type="ECO:0000313" key="1">
    <source>
        <dbReference type="EMBL" id="WDE97414.1"/>
    </source>
</evidence>